<name>A0A7E4W8T2_PANRE</name>
<evidence type="ECO:0000313" key="3">
    <source>
        <dbReference type="WBParaSite" id="Pan_g7632.t1"/>
    </source>
</evidence>
<accession>A0A7E4W8T2</accession>
<dbReference type="InterPro" id="IPR011333">
    <property type="entry name" value="SKP1/BTB/POZ_sf"/>
</dbReference>
<dbReference type="AlphaFoldDB" id="A0A7E4W8T2"/>
<keyword evidence="2" id="KW-1185">Reference proteome</keyword>
<dbReference type="Proteomes" id="UP000492821">
    <property type="component" value="Unassembled WGS sequence"/>
</dbReference>
<proteinExistence type="predicted"/>
<reference evidence="2" key="1">
    <citation type="journal article" date="2013" name="Genetics">
        <title>The draft genome and transcriptome of Panagrellus redivivus are shaped by the harsh demands of a free-living lifestyle.</title>
        <authorList>
            <person name="Srinivasan J."/>
            <person name="Dillman A.R."/>
            <person name="Macchietto M.G."/>
            <person name="Heikkinen L."/>
            <person name="Lakso M."/>
            <person name="Fracchia K.M."/>
            <person name="Antoshechkin I."/>
            <person name="Mortazavi A."/>
            <person name="Wong G."/>
            <person name="Sternberg P.W."/>
        </authorList>
    </citation>
    <scope>NUCLEOTIDE SEQUENCE [LARGE SCALE GENOMIC DNA]</scope>
    <source>
        <strain evidence="2">MT8872</strain>
    </source>
</reference>
<reference evidence="3" key="2">
    <citation type="submission" date="2020-10" db="UniProtKB">
        <authorList>
            <consortium name="WormBaseParasite"/>
        </authorList>
    </citation>
    <scope>IDENTIFICATION</scope>
</reference>
<organism evidence="2 3">
    <name type="scientific">Panagrellus redivivus</name>
    <name type="common">Microworm</name>
    <dbReference type="NCBI Taxonomy" id="6233"/>
    <lineage>
        <taxon>Eukaryota</taxon>
        <taxon>Metazoa</taxon>
        <taxon>Ecdysozoa</taxon>
        <taxon>Nematoda</taxon>
        <taxon>Chromadorea</taxon>
        <taxon>Rhabditida</taxon>
        <taxon>Tylenchina</taxon>
        <taxon>Panagrolaimomorpha</taxon>
        <taxon>Panagrolaimoidea</taxon>
        <taxon>Panagrolaimidae</taxon>
        <taxon>Panagrellus</taxon>
    </lineage>
</organism>
<dbReference type="SUPFAM" id="SSF54695">
    <property type="entry name" value="POZ domain"/>
    <property type="match status" value="1"/>
</dbReference>
<dbReference type="InterPro" id="IPR000210">
    <property type="entry name" value="BTB/POZ_dom"/>
</dbReference>
<dbReference type="CDD" id="cd18186">
    <property type="entry name" value="BTB_POZ_ZBTB_KLHL-like"/>
    <property type="match status" value="1"/>
</dbReference>
<evidence type="ECO:0000259" key="1">
    <source>
        <dbReference type="PROSITE" id="PS50097"/>
    </source>
</evidence>
<dbReference type="WBParaSite" id="Pan_g7632.t1">
    <property type="protein sequence ID" value="Pan_g7632.t1"/>
    <property type="gene ID" value="Pan_g7632"/>
</dbReference>
<dbReference type="PROSITE" id="PS50097">
    <property type="entry name" value="BTB"/>
    <property type="match status" value="1"/>
</dbReference>
<dbReference type="PANTHER" id="PTHR24413">
    <property type="entry name" value="SPECKLE-TYPE POZ PROTEIN"/>
    <property type="match status" value="1"/>
</dbReference>
<protein>
    <submittedName>
        <fullName evidence="3">BTB domain-containing protein</fullName>
    </submittedName>
</protein>
<dbReference type="Pfam" id="PF00651">
    <property type="entry name" value="BTB"/>
    <property type="match status" value="1"/>
</dbReference>
<dbReference type="Gene3D" id="3.30.710.10">
    <property type="entry name" value="Potassium Channel Kv1.1, Chain A"/>
    <property type="match status" value="1"/>
</dbReference>
<feature type="domain" description="BTB" evidence="1">
    <location>
        <begin position="148"/>
        <end position="215"/>
    </location>
</feature>
<evidence type="ECO:0000313" key="2">
    <source>
        <dbReference type="Proteomes" id="UP000492821"/>
    </source>
</evidence>
<sequence length="307" mass="34852">MSFHDISEIKVSTDTVNKLSIGQCIKSSERPIIGSKNLRWAFHLTKTEDYFFWVDLWVSNPVSVVKAKGMIQVGSADPYKKTFDVQLNQTNNVNLIIGNILHWLGANGFIKVNVTFTGYEEEPGYKKKHHLPNFTIDDFIKASNHYTPDARIVVGKDVLDVHRHILCLISPVFHAEFTHDTKEAKTGTINIKDFDFATVKNVIDTCYGRECTADSLVDFMDMLRFADKYDIRTVAETIVPFLDDDLTLDSFCAIANYAWDLDKTDLKLKCAKFYRDNVAQITFCPEFVNMNPATIVDIIRLGASIDS</sequence>
<dbReference type="SMART" id="SM00225">
    <property type="entry name" value="BTB"/>
    <property type="match status" value="1"/>
</dbReference>